<dbReference type="SMART" id="SM01236">
    <property type="entry name" value="Haem_oxygenase_2"/>
    <property type="match status" value="1"/>
</dbReference>
<gene>
    <name evidence="1" type="ORF">MHL29_03020</name>
</gene>
<comment type="caution">
    <text evidence="1">The sequence shown here is derived from an EMBL/GenBank/DDBJ whole genome shotgun (WGS) entry which is preliminary data.</text>
</comment>
<keyword evidence="2" id="KW-1185">Reference proteome</keyword>
<dbReference type="Proteomes" id="UP001521931">
    <property type="component" value="Unassembled WGS sequence"/>
</dbReference>
<proteinExistence type="predicted"/>
<evidence type="ECO:0000313" key="1">
    <source>
        <dbReference type="EMBL" id="MCG7320866.1"/>
    </source>
</evidence>
<name>A0ABS9PZ09_9MICO</name>
<reference evidence="1 2" key="1">
    <citation type="submission" date="2022-02" db="EMBL/GenBank/DDBJ databases">
        <title>Uncovering new skin microbiome diversity through culturing and metagenomics.</title>
        <authorList>
            <person name="Conlan S."/>
            <person name="Deming C."/>
            <person name="Nisc Comparative Sequencing Program N."/>
            <person name="Segre J.A."/>
        </authorList>
    </citation>
    <scope>NUCLEOTIDE SEQUENCE [LARGE SCALE GENOMIC DNA]</scope>
    <source>
        <strain evidence="1 2">ACRQZ</strain>
    </source>
</reference>
<dbReference type="EMBL" id="JAKRCV010000005">
    <property type="protein sequence ID" value="MCG7320866.1"/>
    <property type="molecule type" value="Genomic_DNA"/>
</dbReference>
<protein>
    <submittedName>
        <fullName evidence="1">Iron-containing redox enzyme family protein</fullName>
    </submittedName>
</protein>
<sequence>MRVPEPRGPLSEAVGAALRTGDPLPTHVAAPSAVLDDEDAQLALWMLFELHFRGFEDAVGDREWGPDLLRLRGGLEAGMEQELRAATRAVVEAAPDSGDLAEDLFALVAADDGPSVASYLQRHATREQVLEFLRQRSLYALKESDAHSFVLGRLDGPVKAALAEIQYDEYGSGRPERLHSTLYADALDAAGLDSTYGAYLPEVRVETLAANTVQAVFGMRRRLRGAAMGFLAAFETTSSLPCRKIATGIERVGLPAATAEYFSEHVEADAVHEQVAVRDVCAGLVAREPQLREDVLFGVATSLHLDAVTGARMLERWDAASVQAGTTSLVRVPVGVPDMPVGRAS</sequence>
<dbReference type="RefSeq" id="WP_239262143.1">
    <property type="nucleotide sequence ID" value="NZ_JAKRCV010000005.1"/>
</dbReference>
<accession>A0ABS9PZ09</accession>
<dbReference type="Gene3D" id="1.20.910.10">
    <property type="entry name" value="Heme oxygenase-like"/>
    <property type="match status" value="1"/>
</dbReference>
<evidence type="ECO:0000313" key="2">
    <source>
        <dbReference type="Proteomes" id="UP001521931"/>
    </source>
</evidence>
<dbReference type="Pfam" id="PF14518">
    <property type="entry name" value="Haem_oxygenas_2"/>
    <property type="match status" value="1"/>
</dbReference>
<dbReference type="SUPFAM" id="SSF48613">
    <property type="entry name" value="Heme oxygenase-like"/>
    <property type="match status" value="1"/>
</dbReference>
<dbReference type="InterPro" id="IPR016084">
    <property type="entry name" value="Haem_Oase-like_multi-hlx"/>
</dbReference>
<organism evidence="1 2">
    <name type="scientific">Arsenicicoccus bolidensis</name>
    <dbReference type="NCBI Taxonomy" id="229480"/>
    <lineage>
        <taxon>Bacteria</taxon>
        <taxon>Bacillati</taxon>
        <taxon>Actinomycetota</taxon>
        <taxon>Actinomycetes</taxon>
        <taxon>Micrococcales</taxon>
        <taxon>Intrasporangiaceae</taxon>
        <taxon>Arsenicicoccus</taxon>
    </lineage>
</organism>